<gene>
    <name evidence="1" type="ORF">LOC71_19105</name>
</gene>
<evidence type="ECO:0000313" key="2">
    <source>
        <dbReference type="Proteomes" id="UP001430306"/>
    </source>
</evidence>
<protein>
    <submittedName>
        <fullName evidence="1">Uncharacterized protein</fullName>
    </submittedName>
</protein>
<evidence type="ECO:0000313" key="1">
    <source>
        <dbReference type="EMBL" id="MCC9644386.1"/>
    </source>
</evidence>
<comment type="caution">
    <text evidence="1">The sequence shown here is derived from an EMBL/GenBank/DDBJ whole genome shotgun (WGS) entry which is preliminary data.</text>
</comment>
<keyword evidence="2" id="KW-1185">Reference proteome</keyword>
<accession>A0ABS8NLE0</accession>
<dbReference type="EMBL" id="JAJKFW010000051">
    <property type="protein sequence ID" value="MCC9644386.1"/>
    <property type="molecule type" value="Genomic_DNA"/>
</dbReference>
<reference evidence="1" key="1">
    <citation type="submission" date="2021-11" db="EMBL/GenBank/DDBJ databases">
        <title>Genome sequence.</title>
        <authorList>
            <person name="Sun Q."/>
        </authorList>
    </citation>
    <scope>NUCLEOTIDE SEQUENCE</scope>
    <source>
        <strain evidence="1">JC740</strain>
    </source>
</reference>
<proteinExistence type="predicted"/>
<organism evidence="1 2">
    <name type="scientific">Rhodopirellula halodulae</name>
    <dbReference type="NCBI Taxonomy" id="2894198"/>
    <lineage>
        <taxon>Bacteria</taxon>
        <taxon>Pseudomonadati</taxon>
        <taxon>Planctomycetota</taxon>
        <taxon>Planctomycetia</taxon>
        <taxon>Pirellulales</taxon>
        <taxon>Pirellulaceae</taxon>
        <taxon>Rhodopirellula</taxon>
    </lineage>
</organism>
<sequence length="88" mass="9450">MLWNKARSGSDLMGEKRGLALVVVTAYHHRQARPDLRLIDASPRVGQVSPDDPADALEPSEVWSGFDRWKAWFGVGGCDGVSPSSGGA</sequence>
<dbReference type="RefSeq" id="WP_230275996.1">
    <property type="nucleotide sequence ID" value="NZ_JAJKFW010000051.1"/>
</dbReference>
<name>A0ABS8NLE0_9BACT</name>
<dbReference type="Proteomes" id="UP001430306">
    <property type="component" value="Unassembled WGS sequence"/>
</dbReference>